<organism evidence="2">
    <name type="scientific">Neobacillus citreus</name>
    <dbReference type="NCBI Taxonomy" id="2833578"/>
    <lineage>
        <taxon>Bacteria</taxon>
        <taxon>Bacillati</taxon>
        <taxon>Bacillota</taxon>
        <taxon>Bacilli</taxon>
        <taxon>Bacillales</taxon>
        <taxon>Bacillaceae</taxon>
        <taxon>Neobacillus</taxon>
    </lineage>
</organism>
<proteinExistence type="predicted"/>
<dbReference type="Gene3D" id="3.30.70.1060">
    <property type="entry name" value="Dimeric alpha+beta barrel"/>
    <property type="match status" value="1"/>
</dbReference>
<dbReference type="EMBL" id="JAGYPE020000038">
    <property type="protein sequence ID" value="MCH6267553.1"/>
    <property type="molecule type" value="Genomic_DNA"/>
</dbReference>
<gene>
    <name evidence="3" type="ORF">KHB02_018705</name>
    <name evidence="2" type="ORF">KHB02_32080</name>
</gene>
<dbReference type="RefSeq" id="WP_213145832.1">
    <property type="nucleotide sequence ID" value="NZ_JAGYPE020000038.1"/>
</dbReference>
<comment type="caution">
    <text evidence="2">The sequence shown here is derived from an EMBL/GenBank/DDBJ whole genome shotgun (WGS) entry which is preliminary data.</text>
</comment>
<keyword evidence="4" id="KW-1185">Reference proteome</keyword>
<dbReference type="InterPro" id="IPR026029">
    <property type="entry name" value="MLI_dom"/>
</dbReference>
<feature type="domain" description="Muconolactone isomerase" evidence="1">
    <location>
        <begin position="1"/>
        <end position="86"/>
    </location>
</feature>
<evidence type="ECO:0000313" key="2">
    <source>
        <dbReference type="EMBL" id="MBS4186033.1"/>
    </source>
</evidence>
<accession>A0A942T6M8</accession>
<sequence>MLFLIKAAVIQKDLSMDELWEKWEAEAQLCLKAVERKKIVGAYKISGQRKVVLIYDASSHDELDRTFMAGLPLSEYVEIEEMLPIRPYEDFAIDIGNRWK</sequence>
<name>A0A942T6M8_9BACI</name>
<reference evidence="2" key="1">
    <citation type="submission" date="2021-05" db="EMBL/GenBank/DDBJ databases">
        <title>Novel Bacillus species.</title>
        <authorList>
            <person name="Liu G."/>
        </authorList>
    </citation>
    <scope>NUCLEOTIDE SEQUENCE</scope>
    <source>
        <strain evidence="2 4">FJAT-50051</strain>
    </source>
</reference>
<dbReference type="InterPro" id="IPR011008">
    <property type="entry name" value="Dimeric_a/b-barrel"/>
</dbReference>
<dbReference type="SUPFAM" id="SSF54909">
    <property type="entry name" value="Dimeric alpha+beta barrel"/>
    <property type="match status" value="1"/>
</dbReference>
<dbReference type="AlphaFoldDB" id="A0A942T6M8"/>
<evidence type="ECO:0000313" key="4">
    <source>
        <dbReference type="Proteomes" id="UP000677265"/>
    </source>
</evidence>
<evidence type="ECO:0000259" key="1">
    <source>
        <dbReference type="Pfam" id="PF02426"/>
    </source>
</evidence>
<dbReference type="Proteomes" id="UP000677265">
    <property type="component" value="Unassembled WGS sequence"/>
</dbReference>
<protein>
    <submittedName>
        <fullName evidence="3">Muconolactone Delta-isomerase family protein</fullName>
    </submittedName>
</protein>
<evidence type="ECO:0000313" key="3">
    <source>
        <dbReference type="EMBL" id="MCH6267553.1"/>
    </source>
</evidence>
<dbReference type="EMBL" id="JAGYPE010000006">
    <property type="protein sequence ID" value="MBS4186033.1"/>
    <property type="molecule type" value="Genomic_DNA"/>
</dbReference>
<dbReference type="Pfam" id="PF02426">
    <property type="entry name" value="MIase"/>
    <property type="match status" value="1"/>
</dbReference>